<comment type="caution">
    <text evidence="4">The sequence shown here is derived from an EMBL/GenBank/DDBJ whole genome shotgun (WGS) entry which is preliminary data.</text>
</comment>
<dbReference type="AlphaFoldDB" id="A0A7J3T904"/>
<sequence>MDLLEIIKGRRAVRRFQEKPISMEDLRKIIEAAIWAPSGSNLQAWELI</sequence>
<evidence type="ECO:0000256" key="1">
    <source>
        <dbReference type="ARBA" id="ARBA00007118"/>
    </source>
</evidence>
<accession>A0A7J3T904</accession>
<reference evidence="4" key="1">
    <citation type="journal article" date="2020" name="mSystems">
        <title>Genome- and Community-Level Interaction Insights into Carbon Utilization and Element Cycling Functions of Hydrothermarchaeota in Hydrothermal Sediment.</title>
        <authorList>
            <person name="Zhou Z."/>
            <person name="Liu Y."/>
            <person name="Xu W."/>
            <person name="Pan J."/>
            <person name="Luo Z.H."/>
            <person name="Li M."/>
        </authorList>
    </citation>
    <scope>NUCLEOTIDE SEQUENCE [LARGE SCALE GENOMIC DNA]</scope>
    <source>
        <strain evidence="4">HyVt-85</strain>
    </source>
</reference>
<evidence type="ECO:0000313" key="4">
    <source>
        <dbReference type="EMBL" id="HHE75632.1"/>
    </source>
</evidence>
<dbReference type="Pfam" id="PF00881">
    <property type="entry name" value="Nitroreductase"/>
    <property type="match status" value="1"/>
</dbReference>
<gene>
    <name evidence="4" type="ORF">ENL31_00715</name>
</gene>
<dbReference type="EMBL" id="DRTM01000053">
    <property type="protein sequence ID" value="HHE75632.1"/>
    <property type="molecule type" value="Genomic_DNA"/>
</dbReference>
<dbReference type="GO" id="GO:0016491">
    <property type="term" value="F:oxidoreductase activity"/>
    <property type="evidence" value="ECO:0007669"/>
    <property type="project" value="UniProtKB-KW"/>
</dbReference>
<feature type="domain" description="Nitroreductase" evidence="3">
    <location>
        <begin position="7"/>
        <end position="47"/>
    </location>
</feature>
<dbReference type="InterPro" id="IPR000415">
    <property type="entry name" value="Nitroreductase-like"/>
</dbReference>
<proteinExistence type="inferred from homology"/>
<dbReference type="SUPFAM" id="SSF55469">
    <property type="entry name" value="FMN-dependent nitroreductase-like"/>
    <property type="match status" value="1"/>
</dbReference>
<dbReference type="PANTHER" id="PTHR43673">
    <property type="entry name" value="NAD(P)H NITROREDUCTASE YDGI-RELATED"/>
    <property type="match status" value="1"/>
</dbReference>
<comment type="similarity">
    <text evidence="1">Belongs to the nitroreductase family.</text>
</comment>
<dbReference type="Proteomes" id="UP000886130">
    <property type="component" value="Unassembled WGS sequence"/>
</dbReference>
<name>A0A7J3T904_9ARCH</name>
<evidence type="ECO:0000259" key="3">
    <source>
        <dbReference type="Pfam" id="PF00881"/>
    </source>
</evidence>
<dbReference type="PANTHER" id="PTHR43673:SF10">
    <property type="entry name" value="NADH DEHYDROGENASE_NAD(P)H NITROREDUCTASE XCC3605-RELATED"/>
    <property type="match status" value="1"/>
</dbReference>
<protein>
    <submittedName>
        <fullName evidence="4">Nitroreductase family protein</fullName>
    </submittedName>
</protein>
<feature type="non-terminal residue" evidence="4">
    <location>
        <position position="48"/>
    </location>
</feature>
<evidence type="ECO:0000256" key="2">
    <source>
        <dbReference type="ARBA" id="ARBA00023002"/>
    </source>
</evidence>
<keyword evidence="2" id="KW-0560">Oxidoreductase</keyword>
<dbReference type="InterPro" id="IPR029479">
    <property type="entry name" value="Nitroreductase"/>
</dbReference>
<organism evidence="4">
    <name type="scientific">Candidatus Aciduliprofundum boonei</name>
    <dbReference type="NCBI Taxonomy" id="379547"/>
    <lineage>
        <taxon>Archaea</taxon>
        <taxon>Methanobacteriati</taxon>
        <taxon>Thermoplasmatota</taxon>
        <taxon>DHVE2 group</taxon>
        <taxon>Candidatus Aciduliprofundum</taxon>
    </lineage>
</organism>
<dbReference type="Gene3D" id="3.40.109.10">
    <property type="entry name" value="NADH Oxidase"/>
    <property type="match status" value="1"/>
</dbReference>